<accession>A0A1H4CUC4</accession>
<name>A0A1H4CUC4_9BACT</name>
<reference evidence="2" key="1">
    <citation type="submission" date="2016-10" db="EMBL/GenBank/DDBJ databases">
        <authorList>
            <person name="Varghese N."/>
            <person name="Submissions S."/>
        </authorList>
    </citation>
    <scope>NUCLEOTIDE SEQUENCE [LARGE SCALE GENOMIC DNA]</scope>
    <source>
        <strain evidence="2">DSM 23920</strain>
    </source>
</reference>
<protein>
    <submittedName>
        <fullName evidence="1">Uncharacterized protein</fullName>
    </submittedName>
</protein>
<proteinExistence type="predicted"/>
<dbReference type="EMBL" id="FNRL01000011">
    <property type="protein sequence ID" value="SEA63961.1"/>
    <property type="molecule type" value="Genomic_DNA"/>
</dbReference>
<dbReference type="AlphaFoldDB" id="A0A1H4CUC4"/>
<organism evidence="1 2">
    <name type="scientific">Chitinophaga terrae</name>
    <name type="common">ex Kim and Jung 2007</name>
    <dbReference type="NCBI Taxonomy" id="408074"/>
    <lineage>
        <taxon>Bacteria</taxon>
        <taxon>Pseudomonadati</taxon>
        <taxon>Bacteroidota</taxon>
        <taxon>Chitinophagia</taxon>
        <taxon>Chitinophagales</taxon>
        <taxon>Chitinophagaceae</taxon>
        <taxon>Chitinophaga</taxon>
    </lineage>
</organism>
<keyword evidence="2" id="KW-1185">Reference proteome</keyword>
<sequence>MGHCSGFLDHYRHKNGCLYWLETAGYLLKTAEMWITQAAAAAAT</sequence>
<dbReference type="Proteomes" id="UP000199656">
    <property type="component" value="Unassembled WGS sequence"/>
</dbReference>
<evidence type="ECO:0000313" key="2">
    <source>
        <dbReference type="Proteomes" id="UP000199656"/>
    </source>
</evidence>
<evidence type="ECO:0000313" key="1">
    <source>
        <dbReference type="EMBL" id="SEA63961.1"/>
    </source>
</evidence>
<gene>
    <name evidence="1" type="ORF">SAMN05660909_02813</name>
</gene>